<accession>A0A6J7VVD2</accession>
<proteinExistence type="predicted"/>
<evidence type="ECO:0000259" key="1">
    <source>
        <dbReference type="SMART" id="SM00858"/>
    </source>
</evidence>
<dbReference type="SMART" id="SM00858">
    <property type="entry name" value="SAF"/>
    <property type="match status" value="1"/>
</dbReference>
<feature type="domain" description="SAF" evidence="1">
    <location>
        <begin position="62"/>
        <end position="125"/>
    </location>
</feature>
<dbReference type="CDD" id="cd11614">
    <property type="entry name" value="SAF_CpaB_FlgA_like"/>
    <property type="match status" value="1"/>
</dbReference>
<gene>
    <name evidence="2" type="ORF">UFOPK4422_01182</name>
</gene>
<evidence type="ECO:0000313" key="2">
    <source>
        <dbReference type="EMBL" id="CAB5128655.1"/>
    </source>
</evidence>
<dbReference type="Pfam" id="PF08666">
    <property type="entry name" value="SAF"/>
    <property type="match status" value="1"/>
</dbReference>
<organism evidence="2">
    <name type="scientific">freshwater metagenome</name>
    <dbReference type="NCBI Taxonomy" id="449393"/>
    <lineage>
        <taxon>unclassified sequences</taxon>
        <taxon>metagenomes</taxon>
        <taxon>ecological metagenomes</taxon>
    </lineage>
</organism>
<dbReference type="AlphaFoldDB" id="A0A6J7VVD2"/>
<protein>
    <submittedName>
        <fullName evidence="2">Unannotated protein</fullName>
    </submittedName>
</protein>
<sequence>MSQGIIQRGGVYRQRIATLGASVTGGMKRQGIRIPEFAVGLLIVASCVGGALMWQNSQDSGVSVLITSRFLTRGAQVRAGDLVTAHISSDTEIALLPSSAASQVIGMRASFDIPAGTPLNASQLISVAPLGKGEGLAGITVTSGQAPANLSAGDDVQLIAVDGQSDGSKLASTITGSVQVWEISEPDAMSGDRSVTLRVGLISASQMIGHDELHLIKVVN</sequence>
<dbReference type="EMBL" id="CAFBRX010000127">
    <property type="protein sequence ID" value="CAB5128655.1"/>
    <property type="molecule type" value="Genomic_DNA"/>
</dbReference>
<name>A0A6J7VVD2_9ZZZZ</name>
<dbReference type="InterPro" id="IPR013974">
    <property type="entry name" value="SAF"/>
</dbReference>
<reference evidence="2" key="1">
    <citation type="submission" date="2020-05" db="EMBL/GenBank/DDBJ databases">
        <authorList>
            <person name="Chiriac C."/>
            <person name="Salcher M."/>
            <person name="Ghai R."/>
            <person name="Kavagutti S V."/>
        </authorList>
    </citation>
    <scope>NUCLEOTIDE SEQUENCE</scope>
</reference>